<proteinExistence type="predicted"/>
<organism evidence="1">
    <name type="scientific">hydrothermal vent metagenome</name>
    <dbReference type="NCBI Taxonomy" id="652676"/>
    <lineage>
        <taxon>unclassified sequences</taxon>
        <taxon>metagenomes</taxon>
        <taxon>ecological metagenomes</taxon>
    </lineage>
</organism>
<evidence type="ECO:0000313" key="1">
    <source>
        <dbReference type="EMBL" id="VAW66316.1"/>
    </source>
</evidence>
<accession>A0A3B0YD61</accession>
<sequence length="111" mass="12523">MKTESNVYPIGKNSESVVNNRAKVSLPPPIIRYTQGLKAMIDVLPDNTDEYLAQTIDDYRWVIELLLINIYSLSEDVSQVDAKKTIASLSRYVQSIPLCAEPELSSDQLDY</sequence>
<dbReference type="AlphaFoldDB" id="A0A3B0YD61"/>
<dbReference type="EMBL" id="UOFJ01000213">
    <property type="protein sequence ID" value="VAW66316.1"/>
    <property type="molecule type" value="Genomic_DNA"/>
</dbReference>
<gene>
    <name evidence="1" type="ORF">MNBD_GAMMA10-1087</name>
</gene>
<protein>
    <submittedName>
        <fullName evidence="1">Uncharacterized protein</fullName>
    </submittedName>
</protein>
<reference evidence="1" key="1">
    <citation type="submission" date="2018-06" db="EMBL/GenBank/DDBJ databases">
        <authorList>
            <person name="Zhirakovskaya E."/>
        </authorList>
    </citation>
    <scope>NUCLEOTIDE SEQUENCE</scope>
</reference>
<name>A0A3B0YD61_9ZZZZ</name>